<evidence type="ECO:0000256" key="2">
    <source>
        <dbReference type="ARBA" id="ARBA00007459"/>
    </source>
</evidence>
<accession>A0A9W7XYR8</accession>
<dbReference type="GO" id="GO:0005847">
    <property type="term" value="C:mRNA cleavage and polyadenylation specificity factor complex"/>
    <property type="evidence" value="ECO:0007669"/>
    <property type="project" value="TreeGrafter"/>
</dbReference>
<evidence type="ECO:0000259" key="6">
    <source>
        <dbReference type="Pfam" id="PF05182"/>
    </source>
</evidence>
<sequence>MADGNKDTENSSDDSDSNNDNDSDQDSDSDSDSDDDLQVILEHGSENGAGQTTSVNPTTASAGGADGQGDSAEDSGKTKSGDGGIQALFAGGVDRMDVLTVPLLQGVDMYTIDVDMLEEKPWRLPGADVTDYFNFGFSEETWKLYCMKQKEIRAYYNIHKMLPPGMMMMPGVAPGMPMGNPAMYPNMMNPAFRPGMPGNMYQPGTDSKDGNQNRGPNAPNPMQQQQQMRMGMPGPMNPGFYPGMAGAQRNMPMGNMPPQMQIGNRGPMPPNHGQQNINQRLSQNPSHRHGSGDHRDNDQASESGRSSRMGSRRERSTSVHQSRDRNEDHNESRSRRDHDRERDHDKDRGRDRDRDRERERDRERGRDSNRADRDRGGDTEAKRSERRGDRGRERDSKDKSSREGRDGRSSRGQDSVLSRIGGEKTERSTSKRRRSASRDKDALPKSSRRRH</sequence>
<evidence type="ECO:0000256" key="3">
    <source>
        <dbReference type="ARBA" id="ARBA00022664"/>
    </source>
</evidence>
<dbReference type="Pfam" id="PF05182">
    <property type="entry name" value="Fip1"/>
    <property type="match status" value="1"/>
</dbReference>
<feature type="compositionally biased region" description="Basic and acidic residues" evidence="5">
    <location>
        <begin position="311"/>
        <end position="411"/>
    </location>
</feature>
<name>A0A9W7XYR8_9FUNG</name>
<feature type="region of interest" description="Disordered" evidence="5">
    <location>
        <begin position="1"/>
        <end position="81"/>
    </location>
</feature>
<gene>
    <name evidence="7" type="primary">FIP1</name>
    <name evidence="7" type="ORF">LPJ53_004079</name>
</gene>
<dbReference type="InterPro" id="IPR007854">
    <property type="entry name" value="Fip1_dom"/>
</dbReference>
<evidence type="ECO:0000313" key="8">
    <source>
        <dbReference type="Proteomes" id="UP001149813"/>
    </source>
</evidence>
<feature type="compositionally biased region" description="Acidic residues" evidence="5">
    <location>
        <begin position="10"/>
        <end position="37"/>
    </location>
</feature>
<dbReference type="InterPro" id="IPR051187">
    <property type="entry name" value="Pre-mRNA_3'-end_processing_reg"/>
</dbReference>
<dbReference type="PANTHER" id="PTHR13484:SF0">
    <property type="entry name" value="PRE-MRNA 3'-END-PROCESSING FACTOR FIP1"/>
    <property type="match status" value="1"/>
</dbReference>
<feature type="compositionally biased region" description="Polar residues" evidence="5">
    <location>
        <begin position="48"/>
        <end position="59"/>
    </location>
</feature>
<feature type="region of interest" description="Disordered" evidence="5">
    <location>
        <begin position="195"/>
        <end position="451"/>
    </location>
</feature>
<feature type="compositionally biased region" description="Polar residues" evidence="5">
    <location>
        <begin position="272"/>
        <end position="285"/>
    </location>
</feature>
<dbReference type="AlphaFoldDB" id="A0A9W7XYR8"/>
<comment type="caution">
    <text evidence="7">The sequence shown here is derived from an EMBL/GenBank/DDBJ whole genome shotgun (WGS) entry which is preliminary data.</text>
</comment>
<dbReference type="Proteomes" id="UP001149813">
    <property type="component" value="Unassembled WGS sequence"/>
</dbReference>
<keyword evidence="8" id="KW-1185">Reference proteome</keyword>
<evidence type="ECO:0000256" key="4">
    <source>
        <dbReference type="ARBA" id="ARBA00023242"/>
    </source>
</evidence>
<comment type="similarity">
    <text evidence="2">Belongs to the FIP1 family.</text>
</comment>
<dbReference type="PANTHER" id="PTHR13484">
    <property type="entry name" value="FIP1-LIKE 1 PROTEIN"/>
    <property type="match status" value="1"/>
</dbReference>
<organism evidence="7 8">
    <name type="scientific">Coemansia erecta</name>
    <dbReference type="NCBI Taxonomy" id="147472"/>
    <lineage>
        <taxon>Eukaryota</taxon>
        <taxon>Fungi</taxon>
        <taxon>Fungi incertae sedis</taxon>
        <taxon>Zoopagomycota</taxon>
        <taxon>Kickxellomycotina</taxon>
        <taxon>Kickxellomycetes</taxon>
        <taxon>Kickxellales</taxon>
        <taxon>Kickxellaceae</taxon>
        <taxon>Coemansia</taxon>
    </lineage>
</organism>
<dbReference type="EMBL" id="JANBOJ010000175">
    <property type="protein sequence ID" value="KAJ1721387.1"/>
    <property type="molecule type" value="Genomic_DNA"/>
</dbReference>
<dbReference type="OrthoDB" id="1917198at2759"/>
<keyword evidence="3" id="KW-0507">mRNA processing</keyword>
<reference evidence="7" key="1">
    <citation type="submission" date="2022-07" db="EMBL/GenBank/DDBJ databases">
        <title>Phylogenomic reconstructions and comparative analyses of Kickxellomycotina fungi.</title>
        <authorList>
            <person name="Reynolds N.K."/>
            <person name="Stajich J.E."/>
            <person name="Barry K."/>
            <person name="Grigoriev I.V."/>
            <person name="Crous P."/>
            <person name="Smith M.E."/>
        </authorList>
    </citation>
    <scope>NUCLEOTIDE SEQUENCE</scope>
    <source>
        <strain evidence="7">NBRC 32514</strain>
    </source>
</reference>
<keyword evidence="4" id="KW-0539">Nucleus</keyword>
<comment type="subcellular location">
    <subcellularLocation>
        <location evidence="1">Nucleus</location>
    </subcellularLocation>
</comment>
<protein>
    <submittedName>
        <fullName evidence="7">Cleavage polyadenylation factor subunit fip1</fullName>
    </submittedName>
</protein>
<proteinExistence type="inferred from homology"/>
<evidence type="ECO:0000313" key="7">
    <source>
        <dbReference type="EMBL" id="KAJ1721387.1"/>
    </source>
</evidence>
<feature type="compositionally biased region" description="Low complexity" evidence="5">
    <location>
        <begin position="215"/>
        <end position="261"/>
    </location>
</feature>
<evidence type="ECO:0000256" key="1">
    <source>
        <dbReference type="ARBA" id="ARBA00004123"/>
    </source>
</evidence>
<evidence type="ECO:0000256" key="5">
    <source>
        <dbReference type="SAM" id="MobiDB-lite"/>
    </source>
</evidence>
<feature type="domain" description="Pre-mRNA polyadenylation factor Fip1" evidence="6">
    <location>
        <begin position="112"/>
        <end position="153"/>
    </location>
</feature>
<dbReference type="GO" id="GO:0006397">
    <property type="term" value="P:mRNA processing"/>
    <property type="evidence" value="ECO:0007669"/>
    <property type="project" value="UniProtKB-KW"/>
</dbReference>